<accession>A0A0E9QIV9</accession>
<dbReference type="AlphaFoldDB" id="A0A0E9QIV9"/>
<dbReference type="EMBL" id="GBXM01092549">
    <property type="protein sequence ID" value="JAH16028.1"/>
    <property type="molecule type" value="Transcribed_RNA"/>
</dbReference>
<evidence type="ECO:0000313" key="1">
    <source>
        <dbReference type="EMBL" id="JAH16028.1"/>
    </source>
</evidence>
<protein>
    <submittedName>
        <fullName evidence="1">Uncharacterized protein</fullName>
    </submittedName>
</protein>
<reference evidence="1" key="1">
    <citation type="submission" date="2014-11" db="EMBL/GenBank/DDBJ databases">
        <authorList>
            <person name="Amaro Gonzalez C."/>
        </authorList>
    </citation>
    <scope>NUCLEOTIDE SEQUENCE</scope>
</reference>
<sequence>MSWRVAWGVECTYPACVCM</sequence>
<proteinExistence type="predicted"/>
<reference evidence="1" key="2">
    <citation type="journal article" date="2015" name="Fish Shellfish Immunol.">
        <title>Early steps in the European eel (Anguilla anguilla)-Vibrio vulnificus interaction in the gills: Role of the RtxA13 toxin.</title>
        <authorList>
            <person name="Callol A."/>
            <person name="Pajuelo D."/>
            <person name="Ebbesson L."/>
            <person name="Teles M."/>
            <person name="MacKenzie S."/>
            <person name="Amaro C."/>
        </authorList>
    </citation>
    <scope>NUCLEOTIDE SEQUENCE</scope>
</reference>
<name>A0A0E9QIV9_ANGAN</name>
<organism evidence="1">
    <name type="scientific">Anguilla anguilla</name>
    <name type="common">European freshwater eel</name>
    <name type="synonym">Muraena anguilla</name>
    <dbReference type="NCBI Taxonomy" id="7936"/>
    <lineage>
        <taxon>Eukaryota</taxon>
        <taxon>Metazoa</taxon>
        <taxon>Chordata</taxon>
        <taxon>Craniata</taxon>
        <taxon>Vertebrata</taxon>
        <taxon>Euteleostomi</taxon>
        <taxon>Actinopterygii</taxon>
        <taxon>Neopterygii</taxon>
        <taxon>Teleostei</taxon>
        <taxon>Anguilliformes</taxon>
        <taxon>Anguillidae</taxon>
        <taxon>Anguilla</taxon>
    </lineage>
</organism>